<gene>
    <name evidence="21" type="ORF">TASK_LOCUS4403</name>
</gene>
<dbReference type="GO" id="GO:0016020">
    <property type="term" value="C:membrane"/>
    <property type="evidence" value="ECO:0007669"/>
    <property type="project" value="UniProtKB-SubCell"/>
</dbReference>
<keyword evidence="11 20" id="KW-1133">Transmembrane helix</keyword>
<keyword evidence="16 18" id="KW-1208">Phospholipid metabolism</keyword>
<evidence type="ECO:0000256" key="7">
    <source>
        <dbReference type="ARBA" id="ARBA00022679"/>
    </source>
</evidence>
<keyword evidence="14 18" id="KW-0594">Phospholipid biosynthesis</keyword>
<evidence type="ECO:0000256" key="13">
    <source>
        <dbReference type="ARBA" id="ARBA00023136"/>
    </source>
</evidence>
<keyword evidence="8 20" id="KW-0812">Transmembrane</keyword>
<feature type="transmembrane region" description="Helical" evidence="20">
    <location>
        <begin position="152"/>
        <end position="172"/>
    </location>
</feature>
<evidence type="ECO:0000256" key="12">
    <source>
        <dbReference type="ARBA" id="ARBA00023098"/>
    </source>
</evidence>
<organism evidence="23">
    <name type="scientific">Taenia asiatica</name>
    <name type="common">Asian tapeworm</name>
    <dbReference type="NCBI Taxonomy" id="60517"/>
    <lineage>
        <taxon>Eukaryota</taxon>
        <taxon>Metazoa</taxon>
        <taxon>Spiralia</taxon>
        <taxon>Lophotrochozoa</taxon>
        <taxon>Platyhelminthes</taxon>
        <taxon>Cestoda</taxon>
        <taxon>Eucestoda</taxon>
        <taxon>Cyclophyllidea</taxon>
        <taxon>Taeniidae</taxon>
        <taxon>Taenia</taxon>
    </lineage>
</organism>
<evidence type="ECO:0000256" key="17">
    <source>
        <dbReference type="ARBA" id="ARBA00070582"/>
    </source>
</evidence>
<dbReference type="InterPro" id="IPR048254">
    <property type="entry name" value="CDP_ALCOHOL_P_TRANSF_CS"/>
</dbReference>
<evidence type="ECO:0000256" key="4">
    <source>
        <dbReference type="ARBA" id="ARBA00010441"/>
    </source>
</evidence>
<dbReference type="WBParaSite" id="TASK_0000440201-mRNA-1">
    <property type="protein sequence ID" value="TASK_0000440201-mRNA-1"/>
    <property type="gene ID" value="TASK_0000440201"/>
</dbReference>
<evidence type="ECO:0000256" key="20">
    <source>
        <dbReference type="SAM" id="Phobius"/>
    </source>
</evidence>
<keyword evidence="10" id="KW-0460">Magnesium</keyword>
<keyword evidence="13 18" id="KW-0472">Membrane</keyword>
<proteinExistence type="inferred from homology"/>
<dbReference type="GO" id="GO:0046872">
    <property type="term" value="F:metal ion binding"/>
    <property type="evidence" value="ECO:0007669"/>
    <property type="project" value="UniProtKB-KW"/>
</dbReference>
<dbReference type="InterPro" id="IPR000462">
    <property type="entry name" value="CDP-OH_P_trans"/>
</dbReference>
<dbReference type="PANTHER" id="PTHR15362:SF4">
    <property type="entry name" value="CDP-DIACYLGLYCEROL--INOSITOL 3-PHOSPHATIDYLTRANSFERASE"/>
    <property type="match status" value="1"/>
</dbReference>
<evidence type="ECO:0000256" key="10">
    <source>
        <dbReference type="ARBA" id="ARBA00022842"/>
    </source>
</evidence>
<comment type="catalytic activity">
    <reaction evidence="18">
        <text>a CDP-1,2-diacyl-sn-glycerol + myo-inositol = a 1,2-diacyl-sn-glycero-3-phospho-(1D-myo-inositol) + CMP + H(+)</text>
        <dbReference type="Rhea" id="RHEA:11580"/>
        <dbReference type="ChEBI" id="CHEBI:15378"/>
        <dbReference type="ChEBI" id="CHEBI:17268"/>
        <dbReference type="ChEBI" id="CHEBI:57880"/>
        <dbReference type="ChEBI" id="CHEBI:58332"/>
        <dbReference type="ChEBI" id="CHEBI:60377"/>
        <dbReference type="EC" id="2.7.8.11"/>
    </reaction>
</comment>
<dbReference type="InterPro" id="IPR014387">
    <property type="entry name" value="CDP_diag_ino_3_P_euk"/>
</dbReference>
<evidence type="ECO:0000256" key="19">
    <source>
        <dbReference type="RuleBase" id="RU003750"/>
    </source>
</evidence>
<evidence type="ECO:0000256" key="6">
    <source>
        <dbReference type="ARBA" id="ARBA00022516"/>
    </source>
</evidence>
<reference evidence="21 22" key="2">
    <citation type="submission" date="2018-11" db="EMBL/GenBank/DDBJ databases">
        <authorList>
            <consortium name="Pathogen Informatics"/>
        </authorList>
    </citation>
    <scope>NUCLEOTIDE SEQUENCE [LARGE SCALE GENOMIC DNA]</scope>
</reference>
<dbReference type="Pfam" id="PF01066">
    <property type="entry name" value="CDP-OH_P_transf"/>
    <property type="match status" value="1"/>
</dbReference>
<comment type="subcellular location">
    <subcellularLocation>
        <location evidence="3">Membrane</location>
        <topology evidence="3">Multi-pass membrane protein</topology>
    </subcellularLocation>
</comment>
<keyword evidence="7 18" id="KW-0808">Transferase</keyword>
<dbReference type="InterPro" id="IPR043130">
    <property type="entry name" value="CDP-OH_PTrfase_TM_dom"/>
</dbReference>
<comment type="cofactor">
    <cofactor evidence="1">
        <name>Mn(2+)</name>
        <dbReference type="ChEBI" id="CHEBI:29035"/>
    </cofactor>
</comment>
<protein>
    <recommendedName>
        <fullName evidence="17 18">CDP-diacylglycerol--inositol 3-phosphatidyltransferase</fullName>
        <ecNumber evidence="5 18">2.7.8.11</ecNumber>
    </recommendedName>
</protein>
<evidence type="ECO:0000313" key="21">
    <source>
        <dbReference type="EMBL" id="VDK33363.1"/>
    </source>
</evidence>
<evidence type="ECO:0000256" key="11">
    <source>
        <dbReference type="ARBA" id="ARBA00022989"/>
    </source>
</evidence>
<evidence type="ECO:0000313" key="22">
    <source>
        <dbReference type="Proteomes" id="UP000282613"/>
    </source>
</evidence>
<dbReference type="GO" id="GO:0005794">
    <property type="term" value="C:Golgi apparatus"/>
    <property type="evidence" value="ECO:0007669"/>
    <property type="project" value="TreeGrafter"/>
</dbReference>
<evidence type="ECO:0000256" key="2">
    <source>
        <dbReference type="ARBA" id="ARBA00001946"/>
    </source>
</evidence>
<dbReference type="PIRSF" id="PIRSF000848">
    <property type="entry name" value="CDP_diag_ino_3_P"/>
    <property type="match status" value="1"/>
</dbReference>
<evidence type="ECO:0000256" key="18">
    <source>
        <dbReference type="PIRNR" id="PIRNR000848"/>
    </source>
</evidence>
<dbReference type="OrthoDB" id="10251079at2759"/>
<keyword evidence="12 18" id="KW-0443">Lipid metabolism</keyword>
<keyword evidence="15" id="KW-0464">Manganese</keyword>
<evidence type="ECO:0000256" key="3">
    <source>
        <dbReference type="ARBA" id="ARBA00004141"/>
    </source>
</evidence>
<evidence type="ECO:0000256" key="15">
    <source>
        <dbReference type="ARBA" id="ARBA00023211"/>
    </source>
</evidence>
<evidence type="ECO:0000256" key="16">
    <source>
        <dbReference type="ARBA" id="ARBA00023264"/>
    </source>
</evidence>
<dbReference type="PANTHER" id="PTHR15362">
    <property type="entry name" value="PHOSPHATIDYLINOSITOL SYNTHASE"/>
    <property type="match status" value="1"/>
</dbReference>
<evidence type="ECO:0000256" key="14">
    <source>
        <dbReference type="ARBA" id="ARBA00023209"/>
    </source>
</evidence>
<comment type="cofactor">
    <cofactor evidence="2">
        <name>Mg(2+)</name>
        <dbReference type="ChEBI" id="CHEBI:18420"/>
    </cofactor>
</comment>
<dbReference type="EMBL" id="UYRS01018345">
    <property type="protein sequence ID" value="VDK33363.1"/>
    <property type="molecule type" value="Genomic_DNA"/>
</dbReference>
<keyword evidence="9" id="KW-0479">Metal-binding</keyword>
<evidence type="ECO:0000256" key="9">
    <source>
        <dbReference type="ARBA" id="ARBA00022723"/>
    </source>
</evidence>
<evidence type="ECO:0000256" key="8">
    <source>
        <dbReference type="ARBA" id="ARBA00022692"/>
    </source>
</evidence>
<dbReference type="AlphaFoldDB" id="A0A0R3W3C1"/>
<dbReference type="STRING" id="60517.A0A0R3W3C1"/>
<dbReference type="Gene3D" id="1.20.120.1760">
    <property type="match status" value="1"/>
</dbReference>
<evidence type="ECO:0000256" key="1">
    <source>
        <dbReference type="ARBA" id="ARBA00001936"/>
    </source>
</evidence>
<dbReference type="GO" id="GO:0006661">
    <property type="term" value="P:phosphatidylinositol biosynthetic process"/>
    <property type="evidence" value="ECO:0007669"/>
    <property type="project" value="TreeGrafter"/>
</dbReference>
<dbReference type="Proteomes" id="UP000282613">
    <property type="component" value="Unassembled WGS sequence"/>
</dbReference>
<sequence>MPLNLPKILNFLCYVLHPTVAHRCFLQGYARILLLLYACWYMSTDPVRAVVSYLLSALLDAVDGHVARLLNQSTKFGAALDMLSDRCTTTCLLFTLGVFYPRYLFLFQMSACIDIASHWLHVQSSIQSGSSSHKTISLDGNPLLRVYYTNRVILFIMCAGNELFYAMLYLLHFTKGPTSFGLGICLVILYLSLPIAFLKTLISLVHLYAAAVNMAGIDAFERERTQSQPVNPSQEKVK</sequence>
<feature type="transmembrane region" description="Helical" evidence="20">
    <location>
        <begin position="178"/>
        <end position="198"/>
    </location>
</feature>
<comment type="similarity">
    <text evidence="4 18 19">Belongs to the CDP-alcohol phosphatidyltransferase class-I family.</text>
</comment>
<keyword evidence="6 18" id="KW-0444">Lipid biosynthesis</keyword>
<name>A0A0R3W3C1_TAEAS</name>
<dbReference type="EC" id="2.7.8.11" evidence="5 18"/>
<reference evidence="23" key="1">
    <citation type="submission" date="2017-02" db="UniProtKB">
        <authorList>
            <consortium name="WormBaseParasite"/>
        </authorList>
    </citation>
    <scope>IDENTIFICATION</scope>
</reference>
<keyword evidence="22" id="KW-1185">Reference proteome</keyword>
<dbReference type="GO" id="GO:0003881">
    <property type="term" value="F:CDP-diacylglycerol-inositol 3-phosphatidyltransferase activity"/>
    <property type="evidence" value="ECO:0007669"/>
    <property type="project" value="UniProtKB-UniRule"/>
</dbReference>
<dbReference type="PROSITE" id="PS00379">
    <property type="entry name" value="CDP_ALCOHOL_P_TRANSF"/>
    <property type="match status" value="1"/>
</dbReference>
<accession>A0A0R3W3C1</accession>
<dbReference type="FunFam" id="1.20.120.1760:FF:000003">
    <property type="entry name" value="CDP-diacylglycerol--inositol 3-phosphatidyltransferase"/>
    <property type="match status" value="1"/>
</dbReference>
<evidence type="ECO:0000256" key="5">
    <source>
        <dbReference type="ARBA" id="ARBA00013212"/>
    </source>
</evidence>
<evidence type="ECO:0000313" key="23">
    <source>
        <dbReference type="WBParaSite" id="TASK_0000440201-mRNA-1"/>
    </source>
</evidence>